<sequence>MASDLGVTAGTAGLLVTAFGLAFCIGSPLIAALTDRLDKKHVLVGGLLLFAVANALMARVDAFALAVLLRIVAGLAAAAVSPTAMAIAGTRAPAGSEGRYLAVATAGLTVALFTGVPLGSWAGHTWGWRSTFLLIALVSVVVTALSALMTPRVPGNDPTPLRARLRPVRNWQVLSLVLAMFLCGAGGLTFYNFLGATVEGHLGSSTSAVTWTLLMVGIVGIAAVFGGGALVDARGPRAGRLLIVGGHAIALLAIGLYLVVGGGFGVPFLLLVAAWSLFAWALGPAMQASIIGVDPSSAVLSAALGISGLYGGAGVGAALGGVLIYHLGAVALPLAGSTLVAGAWLLSARRETA</sequence>
<dbReference type="PANTHER" id="PTHR43124:SF10">
    <property type="entry name" value="PURINE EFFLUX PUMP PBUE"/>
    <property type="match status" value="1"/>
</dbReference>
<keyword evidence="4 6" id="KW-1133">Transmembrane helix</keyword>
<dbReference type="AlphaFoldDB" id="C7NIZ0"/>
<comment type="subcellular location">
    <subcellularLocation>
        <location evidence="1">Cell membrane</location>
        <topology evidence="1">Multi-pass membrane protein</topology>
    </subcellularLocation>
</comment>
<feature type="transmembrane region" description="Helical" evidence="6">
    <location>
        <begin position="63"/>
        <end position="88"/>
    </location>
</feature>
<feature type="transmembrane region" description="Helical" evidence="6">
    <location>
        <begin position="171"/>
        <end position="191"/>
    </location>
</feature>
<feature type="transmembrane region" description="Helical" evidence="6">
    <location>
        <begin position="324"/>
        <end position="346"/>
    </location>
</feature>
<feature type="transmembrane region" description="Helical" evidence="6">
    <location>
        <begin position="238"/>
        <end position="260"/>
    </location>
</feature>
<evidence type="ECO:0000256" key="1">
    <source>
        <dbReference type="ARBA" id="ARBA00004651"/>
    </source>
</evidence>
<dbReference type="Pfam" id="PF07690">
    <property type="entry name" value="MFS_1"/>
    <property type="match status" value="1"/>
</dbReference>
<proteinExistence type="predicted"/>
<dbReference type="SUPFAM" id="SSF103473">
    <property type="entry name" value="MFS general substrate transporter"/>
    <property type="match status" value="1"/>
</dbReference>
<keyword evidence="5 6" id="KW-0472">Membrane</keyword>
<dbReference type="STRING" id="478801.Ksed_01240"/>
<reference evidence="8 9" key="1">
    <citation type="journal article" date="2009" name="Stand. Genomic Sci.">
        <title>Complete genome sequence of Kytococcus sedentarius type strain (541).</title>
        <authorList>
            <person name="Sims D."/>
            <person name="Brettin T."/>
            <person name="Detter J.C."/>
            <person name="Han C."/>
            <person name="Lapidus A."/>
            <person name="Copeland A."/>
            <person name="Glavina Del Rio T."/>
            <person name="Nolan M."/>
            <person name="Chen F."/>
            <person name="Lucas S."/>
            <person name="Tice H."/>
            <person name="Cheng J.F."/>
            <person name="Bruce D."/>
            <person name="Goodwin L."/>
            <person name="Pitluck S."/>
            <person name="Ovchinnikova G."/>
            <person name="Pati A."/>
            <person name="Ivanova N."/>
            <person name="Mavrommatis K."/>
            <person name="Chen A."/>
            <person name="Palaniappan K."/>
            <person name="D'haeseleer P."/>
            <person name="Chain P."/>
            <person name="Bristow J."/>
            <person name="Eisen J.A."/>
            <person name="Markowitz V."/>
            <person name="Hugenholtz P."/>
            <person name="Schneider S."/>
            <person name="Goker M."/>
            <person name="Pukall R."/>
            <person name="Kyrpides N.C."/>
            <person name="Klenk H.P."/>
        </authorList>
    </citation>
    <scope>NUCLEOTIDE SEQUENCE [LARGE SCALE GENOMIC DNA]</scope>
    <source>
        <strain evidence="9">ATCC 14392 / DSM 20547 / JCM 11482 / CCUG 33030 / NBRC 15357 / NCTC 11040 / CCM 314 / 541</strain>
    </source>
</reference>
<keyword evidence="2" id="KW-1003">Cell membrane</keyword>
<feature type="transmembrane region" description="Helical" evidence="6">
    <location>
        <begin position="298"/>
        <end position="318"/>
    </location>
</feature>
<evidence type="ECO:0000256" key="3">
    <source>
        <dbReference type="ARBA" id="ARBA00022692"/>
    </source>
</evidence>
<dbReference type="PROSITE" id="PS50850">
    <property type="entry name" value="MFS"/>
    <property type="match status" value="1"/>
</dbReference>
<accession>C7NIZ0</accession>
<dbReference type="GO" id="GO:0005886">
    <property type="term" value="C:plasma membrane"/>
    <property type="evidence" value="ECO:0007669"/>
    <property type="project" value="UniProtKB-SubCell"/>
</dbReference>
<dbReference type="EMBL" id="CP001686">
    <property type="protein sequence ID" value="ACV05215.1"/>
    <property type="molecule type" value="Genomic_DNA"/>
</dbReference>
<dbReference type="eggNOG" id="COG2814">
    <property type="taxonomic scope" value="Bacteria"/>
</dbReference>
<feature type="transmembrane region" description="Helical" evidence="6">
    <location>
        <begin position="100"/>
        <end position="122"/>
    </location>
</feature>
<feature type="transmembrane region" description="Helical" evidence="6">
    <location>
        <begin position="128"/>
        <end position="150"/>
    </location>
</feature>
<evidence type="ECO:0000259" key="7">
    <source>
        <dbReference type="PROSITE" id="PS50850"/>
    </source>
</evidence>
<dbReference type="Gene3D" id="1.20.1250.20">
    <property type="entry name" value="MFS general substrate transporter like domains"/>
    <property type="match status" value="1"/>
</dbReference>
<evidence type="ECO:0000313" key="9">
    <source>
        <dbReference type="Proteomes" id="UP000006666"/>
    </source>
</evidence>
<dbReference type="Proteomes" id="UP000006666">
    <property type="component" value="Chromosome"/>
</dbReference>
<name>C7NIZ0_KYTSD</name>
<dbReference type="InterPro" id="IPR020846">
    <property type="entry name" value="MFS_dom"/>
</dbReference>
<dbReference type="GO" id="GO:0022857">
    <property type="term" value="F:transmembrane transporter activity"/>
    <property type="evidence" value="ECO:0007669"/>
    <property type="project" value="InterPro"/>
</dbReference>
<evidence type="ECO:0000256" key="6">
    <source>
        <dbReference type="SAM" id="Phobius"/>
    </source>
</evidence>
<organism evidence="8 9">
    <name type="scientific">Kytococcus sedentarius (strain ATCC 14392 / DSM 20547 / JCM 11482 / CCUG 33030 / NBRC 15357 / NCTC 11040 / CCM 314 / 541)</name>
    <name type="common">Micrococcus sedentarius</name>
    <dbReference type="NCBI Taxonomy" id="478801"/>
    <lineage>
        <taxon>Bacteria</taxon>
        <taxon>Bacillati</taxon>
        <taxon>Actinomycetota</taxon>
        <taxon>Actinomycetes</taxon>
        <taxon>Micrococcales</taxon>
        <taxon>Kytococcaceae</taxon>
        <taxon>Kytococcus</taxon>
    </lineage>
</organism>
<evidence type="ECO:0000256" key="4">
    <source>
        <dbReference type="ARBA" id="ARBA00022989"/>
    </source>
</evidence>
<dbReference type="InterPro" id="IPR011701">
    <property type="entry name" value="MFS"/>
</dbReference>
<feature type="transmembrane region" description="Helical" evidence="6">
    <location>
        <begin position="211"/>
        <end position="231"/>
    </location>
</feature>
<keyword evidence="3 6" id="KW-0812">Transmembrane</keyword>
<keyword evidence="9" id="KW-1185">Reference proteome</keyword>
<dbReference type="HOGENOM" id="CLU_001265_61_2_11"/>
<feature type="transmembrane region" description="Helical" evidence="6">
    <location>
        <begin position="266"/>
        <end position="286"/>
    </location>
</feature>
<evidence type="ECO:0000256" key="2">
    <source>
        <dbReference type="ARBA" id="ARBA00022475"/>
    </source>
</evidence>
<gene>
    <name evidence="8" type="ordered locus">Ksed_01240</name>
</gene>
<protein>
    <submittedName>
        <fullName evidence="8">Arabinose efflux permease family protein</fullName>
    </submittedName>
</protein>
<evidence type="ECO:0000313" key="8">
    <source>
        <dbReference type="EMBL" id="ACV05215.1"/>
    </source>
</evidence>
<evidence type="ECO:0000256" key="5">
    <source>
        <dbReference type="ARBA" id="ARBA00023136"/>
    </source>
</evidence>
<feature type="domain" description="Major facilitator superfamily (MFS) profile" evidence="7">
    <location>
        <begin position="1"/>
        <end position="353"/>
    </location>
</feature>
<dbReference type="KEGG" id="kse:Ksed_01240"/>
<dbReference type="PANTHER" id="PTHR43124">
    <property type="entry name" value="PURINE EFFLUX PUMP PBUE"/>
    <property type="match status" value="1"/>
</dbReference>
<dbReference type="InterPro" id="IPR036259">
    <property type="entry name" value="MFS_trans_sf"/>
</dbReference>
<dbReference type="InterPro" id="IPR050189">
    <property type="entry name" value="MFS_Efflux_Transporters"/>
</dbReference>
<feature type="transmembrane region" description="Helical" evidence="6">
    <location>
        <begin position="41"/>
        <end position="57"/>
    </location>
</feature>
<feature type="transmembrane region" description="Helical" evidence="6">
    <location>
        <begin position="12"/>
        <end position="34"/>
    </location>
</feature>